<keyword evidence="3" id="KW-1185">Reference proteome</keyword>
<dbReference type="InterPro" id="IPR012881">
    <property type="entry name" value="DUF1685"/>
</dbReference>
<protein>
    <submittedName>
        <fullName evidence="2">Uncharacterized protein</fullName>
    </submittedName>
</protein>
<dbReference type="EMBL" id="CM016555">
    <property type="protein sequence ID" value="TKW20865.1"/>
    <property type="molecule type" value="Genomic_DNA"/>
</dbReference>
<proteinExistence type="predicted"/>
<accession>A0A4U6UZ14</accession>
<feature type="compositionally biased region" description="Gly residues" evidence="1">
    <location>
        <begin position="286"/>
        <end position="297"/>
    </location>
</feature>
<reference evidence="2" key="1">
    <citation type="submission" date="2019-03" db="EMBL/GenBank/DDBJ databases">
        <title>WGS assembly of Setaria viridis.</title>
        <authorList>
            <person name="Huang P."/>
            <person name="Jenkins J."/>
            <person name="Grimwood J."/>
            <person name="Barry K."/>
            <person name="Healey A."/>
            <person name="Mamidi S."/>
            <person name="Sreedasyam A."/>
            <person name="Shu S."/>
            <person name="Feldman M."/>
            <person name="Wu J."/>
            <person name="Yu Y."/>
            <person name="Chen C."/>
            <person name="Johnson J."/>
            <person name="Rokhsar D."/>
            <person name="Baxter I."/>
            <person name="Schmutz J."/>
            <person name="Brutnell T."/>
            <person name="Kellogg E."/>
        </authorList>
    </citation>
    <scope>NUCLEOTIDE SEQUENCE [LARGE SCALE GENOMIC DNA]</scope>
</reference>
<feature type="region of interest" description="Disordered" evidence="1">
    <location>
        <begin position="82"/>
        <end position="184"/>
    </location>
</feature>
<dbReference type="Gramene" id="TKW20865">
    <property type="protein sequence ID" value="TKW20865"/>
    <property type="gene ID" value="SEVIR_4G118100v2"/>
</dbReference>
<dbReference type="Proteomes" id="UP000298652">
    <property type="component" value="Chromosome 4"/>
</dbReference>
<dbReference type="AlphaFoldDB" id="A0A4U6UZ14"/>
<name>A0A4U6UZ14_SETVI</name>
<dbReference type="PANTHER" id="PTHR31865">
    <property type="entry name" value="OSJNBA0071G03.3 PROTEIN"/>
    <property type="match status" value="1"/>
</dbReference>
<evidence type="ECO:0000313" key="2">
    <source>
        <dbReference type="EMBL" id="TKW20865.1"/>
    </source>
</evidence>
<evidence type="ECO:0000256" key="1">
    <source>
        <dbReference type="SAM" id="MobiDB-lite"/>
    </source>
</evidence>
<feature type="compositionally biased region" description="Basic and acidic residues" evidence="1">
    <location>
        <begin position="109"/>
        <end position="148"/>
    </location>
</feature>
<evidence type="ECO:0000313" key="3">
    <source>
        <dbReference type="Proteomes" id="UP000298652"/>
    </source>
</evidence>
<sequence length="369" mass="39048">MERARSLTVDDLEELKGCVDLGFGFSYHEIPELCGMLPALELCYSLFTHHAIRYTVPLRFGSKEKKTLRPIRYSFACRPTLRRGIRQSADPPPALFRRDGRGQRRRSGRHGEGGAHLSGRRDEGAPRRSGRRGDGAPRRSGRCGEGRARRPGQRAECGPRRSGRHAEGRARQSGRRAEGGPADLATTPRAAAAGLGSASRAAPAGLGGTPRGGPAILGNAIGVTREAPASLGGAARGGLAQAGACGLSIASGMEQDPSRGDFGGQDDGDQGLDVGGRGRDRVGNFRGDGQGRGRVGQGGGCGHGCGAGHGSEKASKRNAPDTVMVSSFAFSMYGPRKDFCSGRHENILFANCNQPAFLFRIRTNFRFIQ</sequence>
<organism evidence="2 3">
    <name type="scientific">Setaria viridis</name>
    <name type="common">Green bristlegrass</name>
    <name type="synonym">Setaria italica subsp. viridis</name>
    <dbReference type="NCBI Taxonomy" id="4556"/>
    <lineage>
        <taxon>Eukaryota</taxon>
        <taxon>Viridiplantae</taxon>
        <taxon>Streptophyta</taxon>
        <taxon>Embryophyta</taxon>
        <taxon>Tracheophyta</taxon>
        <taxon>Spermatophyta</taxon>
        <taxon>Magnoliopsida</taxon>
        <taxon>Liliopsida</taxon>
        <taxon>Poales</taxon>
        <taxon>Poaceae</taxon>
        <taxon>PACMAD clade</taxon>
        <taxon>Panicoideae</taxon>
        <taxon>Panicodae</taxon>
        <taxon>Paniceae</taxon>
        <taxon>Cenchrinae</taxon>
        <taxon>Setaria</taxon>
    </lineage>
</organism>
<feature type="region of interest" description="Disordered" evidence="1">
    <location>
        <begin position="251"/>
        <end position="297"/>
    </location>
</feature>
<dbReference type="Pfam" id="PF07939">
    <property type="entry name" value="DUF1685"/>
    <property type="match status" value="1"/>
</dbReference>
<dbReference type="PANTHER" id="PTHR31865:SF0">
    <property type="entry name" value="EXPRESSED PROTEIN"/>
    <property type="match status" value="1"/>
</dbReference>
<feature type="compositionally biased region" description="Basic and acidic residues" evidence="1">
    <location>
        <begin position="164"/>
        <end position="178"/>
    </location>
</feature>
<gene>
    <name evidence="2" type="ORF">SEVIR_4G118100v2</name>
</gene>